<comment type="caution">
    <text evidence="13">The sequence shown here is derived from an EMBL/GenBank/DDBJ whole genome shotgun (WGS) entry which is preliminary data.</text>
</comment>
<dbReference type="CDD" id="cd10150">
    <property type="entry name" value="CobN_like"/>
    <property type="match status" value="1"/>
</dbReference>
<name>A0A7J7IBT1_9RHOD</name>
<comment type="catalytic activity">
    <reaction evidence="9">
        <text>protoporphyrin IX + Mg(2+) + ATP + H2O = Mg-protoporphyrin IX + ADP + phosphate + 3 H(+)</text>
        <dbReference type="Rhea" id="RHEA:13961"/>
        <dbReference type="ChEBI" id="CHEBI:15377"/>
        <dbReference type="ChEBI" id="CHEBI:15378"/>
        <dbReference type="ChEBI" id="CHEBI:18420"/>
        <dbReference type="ChEBI" id="CHEBI:30616"/>
        <dbReference type="ChEBI" id="CHEBI:43474"/>
        <dbReference type="ChEBI" id="CHEBI:57306"/>
        <dbReference type="ChEBI" id="CHEBI:60492"/>
        <dbReference type="ChEBI" id="CHEBI:456216"/>
        <dbReference type="EC" id="6.6.1.1"/>
    </reaction>
</comment>
<dbReference type="Pfam" id="PF02514">
    <property type="entry name" value="CobN-Mg_chel"/>
    <property type="match status" value="2"/>
</dbReference>
<dbReference type="InterPro" id="IPR022571">
    <property type="entry name" value="Mg_chelatase_H_N"/>
</dbReference>
<evidence type="ECO:0000256" key="5">
    <source>
        <dbReference type="ARBA" id="ARBA00022741"/>
    </source>
</evidence>
<dbReference type="Pfam" id="PF11965">
    <property type="entry name" value="DUF3479"/>
    <property type="match status" value="1"/>
</dbReference>
<keyword evidence="7" id="KW-0149">Chlorophyll biosynthesis</keyword>
<evidence type="ECO:0000256" key="6">
    <source>
        <dbReference type="ARBA" id="ARBA00022840"/>
    </source>
</evidence>
<dbReference type="GO" id="GO:0015995">
    <property type="term" value="P:chlorophyll biosynthetic process"/>
    <property type="evidence" value="ECO:0007669"/>
    <property type="project" value="UniProtKB-KW"/>
</dbReference>
<dbReference type="GO" id="GO:0005524">
    <property type="term" value="F:ATP binding"/>
    <property type="evidence" value="ECO:0007669"/>
    <property type="project" value="UniProtKB-KW"/>
</dbReference>
<dbReference type="GO" id="GO:0015979">
    <property type="term" value="P:photosynthesis"/>
    <property type="evidence" value="ECO:0007669"/>
    <property type="project" value="UniProtKB-KW"/>
</dbReference>
<reference evidence="13 14" key="1">
    <citation type="journal article" date="2020" name="J. Phycol.">
        <title>Comparative genome analysis reveals Cyanidiococcus gen. nov., a new extremophilic red algal genus sister to Cyanidioschyzon (Cyanidioschyzonaceae, Rhodophyta).</title>
        <authorList>
            <person name="Liu S.-L."/>
            <person name="Chiang Y.-R."/>
            <person name="Yoon H.S."/>
            <person name="Fu H.-Y."/>
        </authorList>
    </citation>
    <scope>NUCLEOTIDE SEQUENCE [LARGE SCALE GENOMIC DNA]</scope>
    <source>
        <strain evidence="13 14">THAL066</strain>
    </source>
</reference>
<feature type="domain" description="CobN/magnesium chelatase" evidence="11">
    <location>
        <begin position="980"/>
        <end position="1404"/>
    </location>
</feature>
<keyword evidence="14" id="KW-1185">Reference proteome</keyword>
<keyword evidence="6" id="KW-0067">ATP-binding</keyword>
<feature type="coiled-coil region" evidence="10">
    <location>
        <begin position="858"/>
        <end position="885"/>
    </location>
</feature>
<keyword evidence="5" id="KW-0547">Nucleotide-binding</keyword>
<evidence type="ECO:0000256" key="9">
    <source>
        <dbReference type="ARBA" id="ARBA00048693"/>
    </source>
</evidence>
<dbReference type="PANTHER" id="PTHR44119">
    <property type="entry name" value="MAGNESIUM-CHELATASE SUBUNIT CHLH, CHLOROPLASTIC"/>
    <property type="match status" value="1"/>
</dbReference>
<dbReference type="PANTHER" id="PTHR44119:SF1">
    <property type="entry name" value="MAGNESIUM-CHELATASE SUBUNIT CHLH, CHLOROPLASTIC"/>
    <property type="match status" value="1"/>
</dbReference>
<gene>
    <name evidence="13" type="ORF">F1559_001743</name>
</gene>
<comment type="similarity">
    <text evidence="1">Belongs to the Mg-chelatase subunit H family.</text>
</comment>
<evidence type="ECO:0000256" key="10">
    <source>
        <dbReference type="SAM" id="Coils"/>
    </source>
</evidence>
<keyword evidence="10" id="KW-0175">Coiled coil</keyword>
<dbReference type="GO" id="GO:0016851">
    <property type="term" value="F:magnesium chelatase activity"/>
    <property type="evidence" value="ECO:0007669"/>
    <property type="project" value="UniProtKB-EC"/>
</dbReference>
<keyword evidence="4" id="KW-0436">Ligase</keyword>
<dbReference type="EC" id="6.6.1.1" evidence="2"/>
<dbReference type="Proteomes" id="UP000530660">
    <property type="component" value="Unassembled WGS sequence"/>
</dbReference>
<evidence type="ECO:0000256" key="7">
    <source>
        <dbReference type="ARBA" id="ARBA00023171"/>
    </source>
</evidence>
<evidence type="ECO:0000259" key="11">
    <source>
        <dbReference type="Pfam" id="PF02514"/>
    </source>
</evidence>
<evidence type="ECO:0000256" key="2">
    <source>
        <dbReference type="ARBA" id="ARBA00012825"/>
    </source>
</evidence>
<comment type="pathway">
    <text evidence="8">Porphyrin-containing compound metabolism.</text>
</comment>
<evidence type="ECO:0000256" key="8">
    <source>
        <dbReference type="ARBA" id="ARBA00023444"/>
    </source>
</evidence>
<keyword evidence="3" id="KW-0602">Photosynthesis</keyword>
<evidence type="ECO:0000313" key="13">
    <source>
        <dbReference type="EMBL" id="KAF6000553.1"/>
    </source>
</evidence>
<protein>
    <recommendedName>
        <fullName evidence="2">magnesium chelatase</fullName>
        <ecNumber evidence="2">6.6.1.1</ecNumber>
    </recommendedName>
</protein>
<feature type="domain" description="CobN/magnesium chelatase" evidence="11">
    <location>
        <begin position="352"/>
        <end position="970"/>
    </location>
</feature>
<evidence type="ECO:0000256" key="4">
    <source>
        <dbReference type="ARBA" id="ARBA00022598"/>
    </source>
</evidence>
<evidence type="ECO:0000313" key="14">
    <source>
        <dbReference type="Proteomes" id="UP000530660"/>
    </source>
</evidence>
<proteinExistence type="inferred from homology"/>
<dbReference type="InterPro" id="IPR003672">
    <property type="entry name" value="CobN/Mg_chltase"/>
</dbReference>
<sequence>MLWNRIHVSSHDQRNESTQRLRKTAQRALWSHGSDEWLFRPMALSVQRPWLDISGGFVSHDDLVGSAGVRWRPDAHRSTCALEAVSFQQSVPRKLLFSARMGRCWRCTRAFKRRCTFRPRPSTARRSPYPASWFMAQQADTSHRKAAEGETTSVAVLSETSEPGGTSPSVELTAQALRRLVLLTGFEKFNVSLYREAAEETRRLLPALEVLVYTDRELQDDQGRQQLEQALNETDAVLCSLLFDFDAVEWLRERIRHIPIRLVYECSLELMVCTRVGSFTLGDNRRSSAGGATGGIPAALRMVLNKLGIGGREEDKMAGYLSFLKTGPKLLKYIPFGKAQDLRHWLEVYARWNAGGRANIVSMVLYIAQELLKIPSVTLVPDTIELPATGVVHPRAPSTSPYFRSPAAYLEWYLQRWPQMATCPRVGLLLYRKHVISEQPYIRELILALEEAGILPIPVFINGVEAHMIVRDLFTTDYELGQRRRGIRETSLRERDAARVDVIVSTIGFPLVGGPAGTMQAGRQTDVARRLLAAKNVPYIVAAPLLIQDLQSWRQNGVVGLQSIVLYALPELDGAIDTIILGGLVGDRIVLVPDRVQVLAERIRRWTNLAKKPNAKKRIAIIVYGFPPGAGATGTAALLNVPRSLVQLLRKMRDAGFQLGTGTQLEAFLEDDSGELLLREIRAADQVAEGSGVPLEQITTVTVDELSAWLPRDIAERVAKNWGGSLTRSDIKKLGPYLCLGGVSLGNIWLGVQPPLGVPGDPMRLLFERDATPHPQYLAFYLWIRRNFDAVIHLGMHGTAEWLPGLPLGNDESSFPDLLFRDLPNLYVYAQNNPSESTLAKRRAYATLISHGVPPYGRAGLYGQLLNVRDQLQELEEELQQRQQQPSQEMTVDMLALESLRTAVERAGLDADLPMEALDQYDRPQLEVYLSKLKSYLAELENRLFAEGLHVLGLPPSPNDLEKYLAAVEIENADSSRVALDRKQLVDLLHQRTDEVQNILRALQGQYIPAAPGGDLIRDGLAVLPTGRNIHALDPYRVPSTIAYQRGAEIARAILTQHQERSPGTFPETVAVMLWGLDSIKTRGESVGTVLELVGARPVREATGRVVRFELRPLAQLTHPRIDVLCSLSGIFRDAFEHVVGLLDDLFARAATAPDESPTENYIKKHFLADGGGDRPRRLWSNPPSEFGSLVADRVETSTWHSGDELADTFVSRNAFSYGRSERGVPQQEAFERLLGTVDRVVQQVDSVEYGITDIQEYYANTGALARAAQTRKRRASGDPQTQVTASFVESFGHGSARRPRDLEELLRLEYRSKLLNPRWAEKMVAQGSGGAYEVSQRMTALLGWGGVADFGDNFVYEQAADQYALNEDIARKLRKHNPEAFRNIVGRLLEAAGRGIWRNADEERLVQVTCTLRRY</sequence>
<dbReference type="OrthoDB" id="10252009at2759"/>
<evidence type="ECO:0000256" key="3">
    <source>
        <dbReference type="ARBA" id="ARBA00022531"/>
    </source>
</evidence>
<accession>A0A7J7IBT1</accession>
<organism evidence="13 14">
    <name type="scientific">Cyanidiococcus yangmingshanensis</name>
    <dbReference type="NCBI Taxonomy" id="2690220"/>
    <lineage>
        <taxon>Eukaryota</taxon>
        <taxon>Rhodophyta</taxon>
        <taxon>Bangiophyceae</taxon>
        <taxon>Cyanidiales</taxon>
        <taxon>Cyanidiaceae</taxon>
        <taxon>Cyanidiococcus</taxon>
    </lineage>
</organism>
<evidence type="ECO:0000259" key="12">
    <source>
        <dbReference type="Pfam" id="PF11965"/>
    </source>
</evidence>
<dbReference type="EMBL" id="VWRR01000019">
    <property type="protein sequence ID" value="KAF6000553.1"/>
    <property type="molecule type" value="Genomic_DNA"/>
</dbReference>
<feature type="domain" description="Magnesium chelatase subunit H N-terminal" evidence="12">
    <location>
        <begin position="179"/>
        <end position="346"/>
    </location>
</feature>
<evidence type="ECO:0000256" key="1">
    <source>
        <dbReference type="ARBA" id="ARBA00010851"/>
    </source>
</evidence>